<reference evidence="2 3" key="1">
    <citation type="submission" date="2020-06" db="EMBL/GenBank/DDBJ databases">
        <title>Synonyms of Asaia species.</title>
        <authorList>
            <person name="Sombolestani A."/>
        </authorList>
    </citation>
    <scope>NUCLEOTIDE SEQUENCE [LARGE SCALE GENOMIC DNA]</scope>
    <source>
        <strain evidence="2 3">LMG 27047</strain>
    </source>
</reference>
<feature type="domain" description="WGR" evidence="1">
    <location>
        <begin position="12"/>
        <end position="100"/>
    </location>
</feature>
<dbReference type="InterPro" id="IPR049809">
    <property type="entry name" value="YehF/YfeS-like_WGR"/>
</dbReference>
<comment type="caution">
    <text evidence="2">The sequence shown here is derived from an EMBL/GenBank/DDBJ whole genome shotgun (WGS) entry which is preliminary data.</text>
</comment>
<evidence type="ECO:0000313" key="3">
    <source>
        <dbReference type="Proteomes" id="UP001516351"/>
    </source>
</evidence>
<dbReference type="SMART" id="SM00773">
    <property type="entry name" value="WGR"/>
    <property type="match status" value="1"/>
</dbReference>
<dbReference type="Proteomes" id="UP001516351">
    <property type="component" value="Unassembled WGS sequence"/>
</dbReference>
<dbReference type="InterPro" id="IPR008893">
    <property type="entry name" value="WGR_domain"/>
</dbReference>
<organism evidence="2 3">
    <name type="scientific">Asaia spathodeae</name>
    <dbReference type="NCBI Taxonomy" id="657016"/>
    <lineage>
        <taxon>Bacteria</taxon>
        <taxon>Pseudomonadati</taxon>
        <taxon>Pseudomonadota</taxon>
        <taxon>Alphaproteobacteria</taxon>
        <taxon>Acetobacterales</taxon>
        <taxon>Acetobacteraceae</taxon>
        <taxon>Asaia</taxon>
    </lineage>
</organism>
<sequence>MAISRRRSRKADSGVGQQMSLFPVEALLRRIRPDRNEWRYYRLSIHHDLFGGATLLRQWGRIGTAGSTRVDLYQDEGEAADALTRMIRYRKKRGYALVGS</sequence>
<name>A0ABX2P919_9PROT</name>
<keyword evidence="3" id="KW-1185">Reference proteome</keyword>
<dbReference type="Gene3D" id="2.20.140.10">
    <property type="entry name" value="WGR domain"/>
    <property type="match status" value="1"/>
</dbReference>
<evidence type="ECO:0000259" key="1">
    <source>
        <dbReference type="PROSITE" id="PS51977"/>
    </source>
</evidence>
<accession>A0ABX2P919</accession>
<dbReference type="SUPFAM" id="SSF142921">
    <property type="entry name" value="WGR domain-like"/>
    <property type="match status" value="1"/>
</dbReference>
<dbReference type="InterPro" id="IPR036930">
    <property type="entry name" value="WGR_dom_sf"/>
</dbReference>
<proteinExistence type="predicted"/>
<dbReference type="EMBL" id="JABXXV010000010">
    <property type="protein sequence ID" value="NVN48089.1"/>
    <property type="molecule type" value="Genomic_DNA"/>
</dbReference>
<gene>
    <name evidence="2" type="ORF">HW542_14920</name>
</gene>
<evidence type="ECO:0000313" key="2">
    <source>
        <dbReference type="EMBL" id="NVN48089.1"/>
    </source>
</evidence>
<protein>
    <submittedName>
        <fullName evidence="2">WGR domain-containing protein</fullName>
    </submittedName>
</protein>
<dbReference type="PROSITE" id="PS51977">
    <property type="entry name" value="WGR"/>
    <property type="match status" value="1"/>
</dbReference>
<dbReference type="Pfam" id="PF05406">
    <property type="entry name" value="WGR"/>
    <property type="match status" value="1"/>
</dbReference>
<dbReference type="CDD" id="cd07996">
    <property type="entry name" value="WGR_MMR_like"/>
    <property type="match status" value="1"/>
</dbReference>